<dbReference type="AlphaFoldDB" id="A0A8B2VIT1"/>
<evidence type="ECO:0000313" key="1">
    <source>
        <dbReference type="EMBL" id="PGF36226.1"/>
    </source>
</evidence>
<sequence length="812" mass="86820">MNRRLTAQTFHIWTRNKHRINLSCPFAVVIACFIALYLTLSSFALTGSQKRISYLDGHDASITISQAQTTLHPAQGTVIDRLRKSGARNISVITTGSSFQIDGLRTTGLSTGFHDRIQYMEWASGSPASRYHLTAGHWPSSPGEVALSEPLAARLHDPSRIHVFSDTSRLRVVGTFHDAYATDALVAIGAASGWKSMSAAASKGYPSLSPIVEYVWDGLPLSTAIPLFSTLYGTPTDSLVTSSRDGAKISASPQASLASRSPYLVMSPCLLLTGAVQLTVMARIATSIRAQRQSMLKLGIPLSATLASALGSVLAICLAAWSVGVCGGWILGMALRRFLVPHLLTQPISPPVSIAPLAMTLLALTVAMSIAAIPLTGPRAGGRNRTTPHHARAATTLRWVRRVAGVLLIIGGLLALQNRTQLDDVMRGAIFVSSGAVLLMPDLISGIISVVKLPTPAGLLAVKTLHFNDARIRIMGSALCLCLVIPASVNVIMTSYQQSTAALSMAPPNTLILQSPDSNPVPKDLPRSVQAATGMKRAVKVDMLSGEITSNHHSGTARAVMVVSSPEDAERVLNMKLTAEERAHLNNSFMLSFSDGPAKTILALDDGRQAAIPSSRVEVNPTWAYIYGGVIVKATLERIRAQSIPHQWVYTGVQKSDITQAVNYVHRQGLDPQLLTYHVEPEPPQMPFSWWTVCLTLVIIAAGITASVSASLGHIARNQSRQLLAIGLPKRLGAMIPILESMLLVGLCSVIASVLAIVPVVVGQSLSESFTLWVPKDWVILWCAGLGLLIVLSPLAGLRAIRARERTADALI</sequence>
<organism evidence="1 2">
    <name type="scientific">Cutibacterium acnes</name>
    <name type="common">Propionibacterium acnes</name>
    <dbReference type="NCBI Taxonomy" id="1747"/>
    <lineage>
        <taxon>Bacteria</taxon>
        <taxon>Bacillati</taxon>
        <taxon>Actinomycetota</taxon>
        <taxon>Actinomycetes</taxon>
        <taxon>Propionibacteriales</taxon>
        <taxon>Propionibacteriaceae</taxon>
        <taxon>Cutibacterium</taxon>
    </lineage>
</organism>
<reference evidence="1 2" key="1">
    <citation type="submission" date="2017-02" db="EMBL/GenBank/DDBJ databases">
        <title>Prevalence of linear plasmids in Cutibacterium acnes isolates obtained from cancerous prostatic tissue.</title>
        <authorList>
            <person name="Davidsson S."/>
            <person name="Bruggemann H."/>
        </authorList>
    </citation>
    <scope>NUCLEOTIDE SEQUENCE [LARGE SCALE GENOMIC DNA]</scope>
    <source>
        <strain evidence="1 2">11-78</strain>
    </source>
</reference>
<dbReference type="EMBL" id="MVCE01000001">
    <property type="protein sequence ID" value="PGF36226.1"/>
    <property type="molecule type" value="Genomic_DNA"/>
</dbReference>
<comment type="caution">
    <text evidence="1">The sequence shown here is derived from an EMBL/GenBank/DDBJ whole genome shotgun (WGS) entry which is preliminary data.</text>
</comment>
<protein>
    <submittedName>
        <fullName evidence="1">Uncharacterized protein</fullName>
    </submittedName>
</protein>
<dbReference type="OrthoDB" id="3405625at2"/>
<name>A0A8B2VIT1_CUTAC</name>
<dbReference type="Proteomes" id="UP000226191">
    <property type="component" value="Unassembled WGS sequence"/>
</dbReference>
<evidence type="ECO:0000313" key="2">
    <source>
        <dbReference type="Proteomes" id="UP000226191"/>
    </source>
</evidence>
<dbReference type="RefSeq" id="WP_002515224.1">
    <property type="nucleotide sequence ID" value="NZ_CAJTHR010000001.1"/>
</dbReference>
<dbReference type="PROSITE" id="PS51257">
    <property type="entry name" value="PROKAR_LIPOPROTEIN"/>
    <property type="match status" value="1"/>
</dbReference>
<accession>A0A8B2VIT1</accession>
<proteinExistence type="predicted"/>
<gene>
    <name evidence="1" type="ORF">B1B09_00805</name>
</gene>